<evidence type="ECO:0000313" key="12">
    <source>
        <dbReference type="EMBL" id="ROQ21850.1"/>
    </source>
</evidence>
<comment type="function">
    <text evidence="9 10">The RecF protein is involved in DNA metabolism; it is required for DNA replication and normal SOS inducibility. RecF binds preferentially to single-stranded, linear DNA. It also seems to bind ATP.</text>
</comment>
<dbReference type="NCBIfam" id="TIGR00611">
    <property type="entry name" value="recf"/>
    <property type="match status" value="1"/>
</dbReference>
<proteinExistence type="inferred from homology"/>
<dbReference type="PANTHER" id="PTHR32182:SF0">
    <property type="entry name" value="DNA REPLICATION AND REPAIR PROTEIN RECF"/>
    <property type="match status" value="1"/>
</dbReference>
<organism evidence="12 13">
    <name type="scientific">Marinimicrobium koreense</name>
    <dbReference type="NCBI Taxonomy" id="306545"/>
    <lineage>
        <taxon>Bacteria</taxon>
        <taxon>Pseudomonadati</taxon>
        <taxon>Pseudomonadota</taxon>
        <taxon>Gammaproteobacteria</taxon>
        <taxon>Cellvibrionales</taxon>
        <taxon>Cellvibrionaceae</taxon>
        <taxon>Marinimicrobium</taxon>
    </lineage>
</organism>
<dbReference type="GO" id="GO:0009432">
    <property type="term" value="P:SOS response"/>
    <property type="evidence" value="ECO:0007669"/>
    <property type="project" value="UniProtKB-UniRule"/>
</dbReference>
<evidence type="ECO:0000259" key="11">
    <source>
        <dbReference type="Pfam" id="PF02463"/>
    </source>
</evidence>
<dbReference type="GO" id="GO:0005524">
    <property type="term" value="F:ATP binding"/>
    <property type="evidence" value="ECO:0007669"/>
    <property type="project" value="UniProtKB-UniRule"/>
</dbReference>
<dbReference type="Proteomes" id="UP000273643">
    <property type="component" value="Unassembled WGS sequence"/>
</dbReference>
<dbReference type="GO" id="GO:0005737">
    <property type="term" value="C:cytoplasm"/>
    <property type="evidence" value="ECO:0007669"/>
    <property type="project" value="UniProtKB-SubCell"/>
</dbReference>
<dbReference type="InterPro" id="IPR003395">
    <property type="entry name" value="RecF/RecN/SMC_N"/>
</dbReference>
<dbReference type="InterPro" id="IPR042174">
    <property type="entry name" value="RecF_2"/>
</dbReference>
<dbReference type="GO" id="GO:0000731">
    <property type="term" value="P:DNA synthesis involved in DNA repair"/>
    <property type="evidence" value="ECO:0007669"/>
    <property type="project" value="TreeGrafter"/>
</dbReference>
<comment type="similarity">
    <text evidence="2 9 10">Belongs to the RecF family.</text>
</comment>
<dbReference type="InterPro" id="IPR001238">
    <property type="entry name" value="DNA-binding_RecF"/>
</dbReference>
<keyword evidence="4 9" id="KW-0963">Cytoplasm</keyword>
<dbReference type="GO" id="GO:0006302">
    <property type="term" value="P:double-strand break repair"/>
    <property type="evidence" value="ECO:0007669"/>
    <property type="project" value="TreeGrafter"/>
</dbReference>
<dbReference type="Pfam" id="PF02463">
    <property type="entry name" value="SMC_N"/>
    <property type="match status" value="1"/>
</dbReference>
<keyword evidence="9 10" id="KW-0234">DNA repair</keyword>
<keyword evidence="13" id="KW-1185">Reference proteome</keyword>
<dbReference type="HAMAP" id="MF_00365">
    <property type="entry name" value="RecF"/>
    <property type="match status" value="1"/>
</dbReference>
<dbReference type="Gene3D" id="1.20.1050.90">
    <property type="entry name" value="RecF/RecN/SMC, N-terminal domain"/>
    <property type="match status" value="1"/>
</dbReference>
<comment type="caution">
    <text evidence="12">The sequence shown here is derived from an EMBL/GenBank/DDBJ whole genome shotgun (WGS) entry which is preliminary data.</text>
</comment>
<dbReference type="InterPro" id="IPR027417">
    <property type="entry name" value="P-loop_NTPase"/>
</dbReference>
<dbReference type="GO" id="GO:0006260">
    <property type="term" value="P:DNA replication"/>
    <property type="evidence" value="ECO:0007669"/>
    <property type="project" value="UniProtKB-UniRule"/>
</dbReference>
<sequence length="369" mass="42007">MSVSRLSIQSLRNLESVSLTPSPRTNLIYGQNGSGKTSVLEAVHTLALGRSFRSHKHKPLIQWGREQFTVFAEIQHQGSRIPVGLQRALTGEVNFKVNGRAVGSLAELAAVLPLQVIDAHTFLLLEGSPKVRRQFMDWLVFHVEPSFFPAWKAAQRCLKQRNSLLRRDRIETSELSVWDRELSNLTQQIHECREKTIERFRPVFLRLLEEFIRIPGVSLSYQRGWDKNRSYQEVLADNFERDRHMGYTQSGSHRADLRINVEGQPAGDILSRGQQKLVVCALKIAQGYVYAQETGGRCIYLVDDLPAELDGEHRATLVDWLDKLETQVFITGVDKPSLLADWQDRPDAITRVFHVEQGTVTADVNTEQQ</sequence>
<dbReference type="SUPFAM" id="SSF52540">
    <property type="entry name" value="P-loop containing nucleoside triphosphate hydrolases"/>
    <property type="match status" value="1"/>
</dbReference>
<keyword evidence="6 9" id="KW-0547">Nucleotide-binding</keyword>
<feature type="binding site" evidence="9">
    <location>
        <begin position="30"/>
        <end position="37"/>
    </location>
    <ligand>
        <name>ATP</name>
        <dbReference type="ChEBI" id="CHEBI:30616"/>
    </ligand>
</feature>
<keyword evidence="9 10" id="KW-0742">SOS response</keyword>
<dbReference type="PROSITE" id="PS00618">
    <property type="entry name" value="RECF_2"/>
    <property type="match status" value="1"/>
</dbReference>
<protein>
    <recommendedName>
        <fullName evidence="3 9">DNA replication and repair protein RecF</fullName>
    </recommendedName>
</protein>
<evidence type="ECO:0000256" key="2">
    <source>
        <dbReference type="ARBA" id="ARBA00008016"/>
    </source>
</evidence>
<dbReference type="PROSITE" id="PS00617">
    <property type="entry name" value="RECF_1"/>
    <property type="match status" value="1"/>
</dbReference>
<dbReference type="OrthoDB" id="9803889at2"/>
<evidence type="ECO:0000256" key="1">
    <source>
        <dbReference type="ARBA" id="ARBA00004496"/>
    </source>
</evidence>
<dbReference type="InterPro" id="IPR018078">
    <property type="entry name" value="DNA-binding_RecF_CS"/>
</dbReference>
<gene>
    <name evidence="9" type="primary">recF</name>
    <name evidence="12" type="ORF">EDC38_2478</name>
</gene>
<reference evidence="12 13" key="1">
    <citation type="submission" date="2018-11" db="EMBL/GenBank/DDBJ databases">
        <title>Genomic Encyclopedia of Type Strains, Phase IV (KMG-IV): sequencing the most valuable type-strain genomes for metagenomic binning, comparative biology and taxonomic classification.</title>
        <authorList>
            <person name="Goeker M."/>
        </authorList>
    </citation>
    <scope>NUCLEOTIDE SEQUENCE [LARGE SCALE GENOMIC DNA]</scope>
    <source>
        <strain evidence="12 13">DSM 16974</strain>
    </source>
</reference>
<keyword evidence="5 9" id="KW-0235">DNA replication</keyword>
<dbReference type="RefSeq" id="WP_123638768.1">
    <property type="nucleotide sequence ID" value="NZ_RJUK01000001.1"/>
</dbReference>
<dbReference type="GO" id="GO:0003697">
    <property type="term" value="F:single-stranded DNA binding"/>
    <property type="evidence" value="ECO:0007669"/>
    <property type="project" value="UniProtKB-UniRule"/>
</dbReference>
<feature type="domain" description="RecF/RecN/SMC N-terminal" evidence="11">
    <location>
        <begin position="3"/>
        <end position="359"/>
    </location>
</feature>
<dbReference type="PANTHER" id="PTHR32182">
    <property type="entry name" value="DNA REPLICATION AND REPAIR PROTEIN RECF"/>
    <property type="match status" value="1"/>
</dbReference>
<evidence type="ECO:0000256" key="6">
    <source>
        <dbReference type="ARBA" id="ARBA00022741"/>
    </source>
</evidence>
<accession>A0A3N1P554</accession>
<dbReference type="EMBL" id="RJUK01000001">
    <property type="protein sequence ID" value="ROQ21850.1"/>
    <property type="molecule type" value="Genomic_DNA"/>
</dbReference>
<dbReference type="Gene3D" id="3.40.50.300">
    <property type="entry name" value="P-loop containing nucleotide triphosphate hydrolases"/>
    <property type="match status" value="1"/>
</dbReference>
<comment type="subcellular location">
    <subcellularLocation>
        <location evidence="1 9 10">Cytoplasm</location>
    </subcellularLocation>
</comment>
<evidence type="ECO:0000256" key="8">
    <source>
        <dbReference type="ARBA" id="ARBA00023125"/>
    </source>
</evidence>
<evidence type="ECO:0000256" key="4">
    <source>
        <dbReference type="ARBA" id="ARBA00022490"/>
    </source>
</evidence>
<evidence type="ECO:0000313" key="13">
    <source>
        <dbReference type="Proteomes" id="UP000273643"/>
    </source>
</evidence>
<keyword evidence="9 10" id="KW-0227">DNA damage</keyword>
<evidence type="ECO:0000256" key="5">
    <source>
        <dbReference type="ARBA" id="ARBA00022705"/>
    </source>
</evidence>
<dbReference type="AlphaFoldDB" id="A0A3N1P554"/>
<evidence type="ECO:0000256" key="7">
    <source>
        <dbReference type="ARBA" id="ARBA00022840"/>
    </source>
</evidence>
<keyword evidence="8 9" id="KW-0238">DNA-binding</keyword>
<keyword evidence="7 9" id="KW-0067">ATP-binding</keyword>
<evidence type="ECO:0000256" key="3">
    <source>
        <dbReference type="ARBA" id="ARBA00020170"/>
    </source>
</evidence>
<name>A0A3N1P554_9GAMM</name>
<evidence type="ECO:0000256" key="9">
    <source>
        <dbReference type="HAMAP-Rule" id="MF_00365"/>
    </source>
</evidence>
<evidence type="ECO:0000256" key="10">
    <source>
        <dbReference type="RuleBase" id="RU000578"/>
    </source>
</evidence>